<proteinExistence type="inferred from homology"/>
<feature type="compositionally biased region" description="Low complexity" evidence="4">
    <location>
        <begin position="1"/>
        <end position="19"/>
    </location>
</feature>
<evidence type="ECO:0000256" key="3">
    <source>
        <dbReference type="ARBA" id="ARBA00023242"/>
    </source>
</evidence>
<evidence type="ECO:0000256" key="4">
    <source>
        <dbReference type="SAM" id="MobiDB-lite"/>
    </source>
</evidence>
<sequence>MEAEAAVVATEAAEAAPTTPSEPPKPQEDPHYEGASAEAAAVQISDQLTLQSLPIRQYLESTVVTLLVNGLTTLVKTRPEDPVEWLASYLLKNNPKTKK</sequence>
<evidence type="ECO:0000313" key="5">
    <source>
        <dbReference type="EMBL" id="WZN65685.1"/>
    </source>
</evidence>
<protein>
    <submittedName>
        <fullName evidence="5">Dosage compensation protein dpy-30</fullName>
    </submittedName>
</protein>
<evidence type="ECO:0000256" key="2">
    <source>
        <dbReference type="ARBA" id="ARBA00010849"/>
    </source>
</evidence>
<dbReference type="AlphaFoldDB" id="A0AAX4PI48"/>
<dbReference type="Proteomes" id="UP001472866">
    <property type="component" value="Chromosome 13"/>
</dbReference>
<organism evidence="5 6">
    <name type="scientific">Chloropicon roscoffensis</name>
    <dbReference type="NCBI Taxonomy" id="1461544"/>
    <lineage>
        <taxon>Eukaryota</taxon>
        <taxon>Viridiplantae</taxon>
        <taxon>Chlorophyta</taxon>
        <taxon>Chloropicophyceae</taxon>
        <taxon>Chloropicales</taxon>
        <taxon>Chloropicaceae</taxon>
        <taxon>Chloropicon</taxon>
    </lineage>
</organism>
<dbReference type="GO" id="GO:0005634">
    <property type="term" value="C:nucleus"/>
    <property type="evidence" value="ECO:0007669"/>
    <property type="project" value="UniProtKB-SubCell"/>
</dbReference>
<comment type="subcellular location">
    <subcellularLocation>
        <location evidence="1">Nucleus</location>
    </subcellularLocation>
</comment>
<dbReference type="Pfam" id="PF05186">
    <property type="entry name" value="Dpy-30"/>
    <property type="match status" value="1"/>
</dbReference>
<gene>
    <name evidence="5" type="ORF">HKI87_13g72460</name>
</gene>
<dbReference type="InterPro" id="IPR049629">
    <property type="entry name" value="DPY30_SDC1_DD"/>
</dbReference>
<comment type="similarity">
    <text evidence="2">Belongs to the dpy-30 family.</text>
</comment>
<dbReference type="Gene3D" id="1.20.890.10">
    <property type="entry name" value="cAMP-dependent protein kinase regulatory subunit, dimerization-anchoring domain"/>
    <property type="match status" value="1"/>
</dbReference>
<reference evidence="5 6" key="1">
    <citation type="submission" date="2024-03" db="EMBL/GenBank/DDBJ databases">
        <title>Complete genome sequence of the green alga Chloropicon roscoffensis RCC1871.</title>
        <authorList>
            <person name="Lemieux C."/>
            <person name="Pombert J.-F."/>
            <person name="Otis C."/>
            <person name="Turmel M."/>
        </authorList>
    </citation>
    <scope>NUCLEOTIDE SEQUENCE [LARGE SCALE GENOMIC DNA]</scope>
    <source>
        <strain evidence="5 6">RCC1871</strain>
    </source>
</reference>
<evidence type="ECO:0000313" key="6">
    <source>
        <dbReference type="Proteomes" id="UP001472866"/>
    </source>
</evidence>
<name>A0AAX4PI48_9CHLO</name>
<dbReference type="CDD" id="cd22965">
    <property type="entry name" value="DD_DPY30_SDC1"/>
    <property type="match status" value="1"/>
</dbReference>
<keyword evidence="3" id="KW-0539">Nucleus</keyword>
<feature type="region of interest" description="Disordered" evidence="4">
    <location>
        <begin position="1"/>
        <end position="39"/>
    </location>
</feature>
<keyword evidence="6" id="KW-1185">Reference proteome</keyword>
<accession>A0AAX4PI48</accession>
<evidence type="ECO:0000256" key="1">
    <source>
        <dbReference type="ARBA" id="ARBA00004123"/>
    </source>
</evidence>
<dbReference type="InterPro" id="IPR007858">
    <property type="entry name" value="Dpy-30_motif"/>
</dbReference>
<dbReference type="EMBL" id="CP151513">
    <property type="protein sequence ID" value="WZN65685.1"/>
    <property type="molecule type" value="Genomic_DNA"/>
</dbReference>